<evidence type="ECO:0000313" key="3">
    <source>
        <dbReference type="EMBL" id="SJZ75406.1"/>
    </source>
</evidence>
<dbReference type="GO" id="GO:0003677">
    <property type="term" value="F:DNA binding"/>
    <property type="evidence" value="ECO:0007669"/>
    <property type="project" value="UniProtKB-KW"/>
</dbReference>
<feature type="domain" description="HTH cro/C1-type" evidence="2">
    <location>
        <begin position="7"/>
        <end position="61"/>
    </location>
</feature>
<dbReference type="OrthoDB" id="7865033at2"/>
<dbReference type="InterPro" id="IPR001387">
    <property type="entry name" value="Cro/C1-type_HTH"/>
</dbReference>
<dbReference type="SUPFAM" id="SSF47413">
    <property type="entry name" value="lambda repressor-like DNA-binding domains"/>
    <property type="match status" value="1"/>
</dbReference>
<evidence type="ECO:0000259" key="2">
    <source>
        <dbReference type="PROSITE" id="PS50943"/>
    </source>
</evidence>
<dbReference type="RefSeq" id="WP_078711916.1">
    <property type="nucleotide sequence ID" value="NZ_FUWY01000004.1"/>
</dbReference>
<dbReference type="PANTHER" id="PTHR46558:SF11">
    <property type="entry name" value="HTH-TYPE TRANSCRIPTIONAL REGULATOR XRE"/>
    <property type="match status" value="1"/>
</dbReference>
<proteinExistence type="predicted"/>
<evidence type="ECO:0000313" key="4">
    <source>
        <dbReference type="Proteomes" id="UP000243297"/>
    </source>
</evidence>
<dbReference type="Pfam" id="PF01381">
    <property type="entry name" value="HTH_3"/>
    <property type="match status" value="1"/>
</dbReference>
<dbReference type="Proteomes" id="UP000243297">
    <property type="component" value="Unassembled WGS sequence"/>
</dbReference>
<name>A0A1T4N8G6_9FIRM</name>
<dbReference type="PANTHER" id="PTHR46558">
    <property type="entry name" value="TRACRIPTIONAL REGULATORY PROTEIN-RELATED-RELATED"/>
    <property type="match status" value="1"/>
</dbReference>
<protein>
    <submittedName>
        <fullName evidence="3">Helix-turn-helix</fullName>
    </submittedName>
</protein>
<dbReference type="CDD" id="cd00093">
    <property type="entry name" value="HTH_XRE"/>
    <property type="match status" value="1"/>
</dbReference>
<dbReference type="STRING" id="118967.SAMN02745191_1515"/>
<keyword evidence="4" id="KW-1185">Reference proteome</keyword>
<dbReference type="InterPro" id="IPR010982">
    <property type="entry name" value="Lambda_DNA-bd_dom_sf"/>
</dbReference>
<organism evidence="3 4">
    <name type="scientific">Anaerorhabdus furcosa</name>
    <dbReference type="NCBI Taxonomy" id="118967"/>
    <lineage>
        <taxon>Bacteria</taxon>
        <taxon>Bacillati</taxon>
        <taxon>Bacillota</taxon>
        <taxon>Erysipelotrichia</taxon>
        <taxon>Erysipelotrichales</taxon>
        <taxon>Erysipelotrichaceae</taxon>
        <taxon>Anaerorhabdus</taxon>
    </lineage>
</organism>
<dbReference type="SMART" id="SM00530">
    <property type="entry name" value="HTH_XRE"/>
    <property type="match status" value="1"/>
</dbReference>
<reference evidence="4" key="1">
    <citation type="submission" date="2017-02" db="EMBL/GenBank/DDBJ databases">
        <authorList>
            <person name="Varghese N."/>
            <person name="Submissions S."/>
        </authorList>
    </citation>
    <scope>NUCLEOTIDE SEQUENCE [LARGE SCALE GENOMIC DNA]</scope>
    <source>
        <strain evidence="4">ATCC 25662</strain>
    </source>
</reference>
<dbReference type="EMBL" id="FUWY01000004">
    <property type="protein sequence ID" value="SJZ75406.1"/>
    <property type="molecule type" value="Genomic_DNA"/>
</dbReference>
<dbReference type="PROSITE" id="PS50943">
    <property type="entry name" value="HTH_CROC1"/>
    <property type="match status" value="1"/>
</dbReference>
<evidence type="ECO:0000256" key="1">
    <source>
        <dbReference type="ARBA" id="ARBA00023125"/>
    </source>
</evidence>
<sequence length="349" mass="40375">MKINEVIKTKRKELGLTQEEIATALHVSTPAVNKWESGNSYPDITQLPSLARLLKVDMNTLLDFKKELSREEMGEIVNRIGELGYQDFEKAYEEAMDALYEYPNNDELAVSIVAVLKGLSIMVPVENIDKVNQKINELLMLLIESDQVQTQSYAAQLLVANALQEKNFEDAYRYLDKIPENKFDKKPLELTAYMAENKLDEALKLIQREVYSFTAKIERYLFSAFEIAALNKNIEDRTYYKDLLIQFNTLFGINEYMSKAIEFRECFEIDNRQGIINSICEMAIELEKPIGVSIKKVYDHLEIKDPNEKFSKAMIQNILLQATQEEKTKFLLEEPQFLELLAKYDEASK</sequence>
<dbReference type="Gene3D" id="1.10.260.40">
    <property type="entry name" value="lambda repressor-like DNA-binding domains"/>
    <property type="match status" value="1"/>
</dbReference>
<dbReference type="AlphaFoldDB" id="A0A1T4N8G6"/>
<keyword evidence="1" id="KW-0238">DNA-binding</keyword>
<accession>A0A1T4N8G6</accession>
<gene>
    <name evidence="3" type="ORF">SAMN02745191_1515</name>
</gene>